<organism evidence="1 2">
    <name type="scientific">Polarella glacialis</name>
    <name type="common">Dinoflagellate</name>
    <dbReference type="NCBI Taxonomy" id="89957"/>
    <lineage>
        <taxon>Eukaryota</taxon>
        <taxon>Sar</taxon>
        <taxon>Alveolata</taxon>
        <taxon>Dinophyceae</taxon>
        <taxon>Suessiales</taxon>
        <taxon>Suessiaceae</taxon>
        <taxon>Polarella</taxon>
    </lineage>
</organism>
<comment type="caution">
    <text evidence="1">The sequence shown here is derived from an EMBL/GenBank/DDBJ whole genome shotgun (WGS) entry which is preliminary data.</text>
</comment>
<name>A0A813IA71_POLGL</name>
<sequence length="220" mass="23717">MSSVLTLDRASLLNWSSDMWIATFQTEWHNASKKYSQGSSDVEHACLDELLQSEASYILGVQSSSCDGATLCSELRPYPCSELLFGEEVQALPGVGASASSRSRSWLASLPQVSALTAGVSQDAIREVAAAALHGPTANNESLGRQPIVARQNFFEGGREEWFVLPTNGACAVTLRLFRPSPKDQQKGGVVTLVFGGEAELNRGDTEREKLLLGVLRDRG</sequence>
<protein>
    <submittedName>
        <fullName evidence="1">Uncharacterized protein</fullName>
    </submittedName>
</protein>
<evidence type="ECO:0000313" key="2">
    <source>
        <dbReference type="Proteomes" id="UP000626109"/>
    </source>
</evidence>
<proteinExistence type="predicted"/>
<reference evidence="1" key="1">
    <citation type="submission" date="2021-02" db="EMBL/GenBank/DDBJ databases">
        <authorList>
            <person name="Dougan E. K."/>
            <person name="Rhodes N."/>
            <person name="Thang M."/>
            <person name="Chan C."/>
        </authorList>
    </citation>
    <scope>NUCLEOTIDE SEQUENCE</scope>
</reference>
<accession>A0A813IA71</accession>
<evidence type="ECO:0000313" key="1">
    <source>
        <dbReference type="EMBL" id="CAE8646737.1"/>
    </source>
</evidence>
<feature type="non-terminal residue" evidence="1">
    <location>
        <position position="220"/>
    </location>
</feature>
<dbReference type="EMBL" id="CAJNNW010004768">
    <property type="protein sequence ID" value="CAE8646737.1"/>
    <property type="molecule type" value="Genomic_DNA"/>
</dbReference>
<dbReference type="AlphaFoldDB" id="A0A813IA71"/>
<gene>
    <name evidence="1" type="ORF">PGLA2088_LOCUS5068</name>
</gene>
<dbReference type="Proteomes" id="UP000626109">
    <property type="component" value="Unassembled WGS sequence"/>
</dbReference>